<evidence type="ECO:0000256" key="12">
    <source>
        <dbReference type="RuleBase" id="RU000461"/>
    </source>
</evidence>
<feature type="binding site" description="axial binding residue" evidence="11">
    <location>
        <position position="458"/>
    </location>
    <ligand>
        <name>heme</name>
        <dbReference type="ChEBI" id="CHEBI:30413"/>
    </ligand>
    <ligandPart>
        <name>Fe</name>
        <dbReference type="ChEBI" id="CHEBI:18248"/>
    </ligandPart>
</feature>
<comment type="subcellular location">
    <subcellularLocation>
        <location evidence="1">Membrane</location>
    </subcellularLocation>
</comment>
<sequence length="510" mass="58743">MEDTIVKAIAASCFLALVACIWRALNWAWFTPKRLEKRLRQQGFKGNPYKLLVGDVKESAKMLQEAMSKPMDFDNDIVPRLMPYIHQTIQMYGKNSFTWMGRIPRLHVLEPKLFKEVLNHYRKFPKNVSIHNPLIKFLFTGVGSYEGDKWSKNRKIINPAFTLEKVKNVLPAFAHCYEKELDKWEQIISREGSHEVDVFQAFDVSTSDVISQVAFGSTYDEARKIFLLIKELVKLTIEVMQGVYIPGWRYLPTKRNNRMKKVNGEIADILRNMINQRINAMKAGEPTGNDLLSVLLESNFQEIQHKGNKKNVGLTINEIIDECKLFYFVGQDTTGVTLTWMTLLLCKYPEWQERAREEVLQTFGRNKPTYDQLTRLKYTIYPPAFDLNKVVYEDTKLGPYTVPAGTQIHLGTIMLHRDKTIWGEDAMEFNPMRFADGIASATNNQVAYIPFSYGPRYCVGQNFALLQLRLALTMMLQRFSFSLSPSYAHAPCSIISLQPQFGAPVIFRKA</sequence>
<evidence type="ECO:0000256" key="7">
    <source>
        <dbReference type="ARBA" id="ARBA00023002"/>
    </source>
</evidence>
<evidence type="ECO:0000256" key="11">
    <source>
        <dbReference type="PIRSR" id="PIRSR602401-1"/>
    </source>
</evidence>
<evidence type="ECO:0000256" key="1">
    <source>
        <dbReference type="ARBA" id="ARBA00004370"/>
    </source>
</evidence>
<evidence type="ECO:0000313" key="14">
    <source>
        <dbReference type="EMBL" id="KAL3537465.1"/>
    </source>
</evidence>
<accession>A0ABD3B1R2</accession>
<evidence type="ECO:0000256" key="4">
    <source>
        <dbReference type="ARBA" id="ARBA00022692"/>
    </source>
</evidence>
<dbReference type="SUPFAM" id="SSF48264">
    <property type="entry name" value="Cytochrome P450"/>
    <property type="match status" value="1"/>
</dbReference>
<dbReference type="PANTHER" id="PTHR24282">
    <property type="entry name" value="CYTOCHROME P450 FAMILY MEMBER"/>
    <property type="match status" value="1"/>
</dbReference>
<dbReference type="PROSITE" id="PS51257">
    <property type="entry name" value="PROKAR_LIPOPROTEIN"/>
    <property type="match status" value="1"/>
</dbReference>
<keyword evidence="3 11" id="KW-0349">Heme</keyword>
<dbReference type="InterPro" id="IPR001128">
    <property type="entry name" value="Cyt_P450"/>
</dbReference>
<comment type="caution">
    <text evidence="14">The sequence shown here is derived from an EMBL/GenBank/DDBJ whole genome shotgun (WGS) entry which is preliminary data.</text>
</comment>
<dbReference type="Gene3D" id="1.10.630.10">
    <property type="entry name" value="Cytochrome P450"/>
    <property type="match status" value="1"/>
</dbReference>
<dbReference type="Pfam" id="PF00067">
    <property type="entry name" value="p450"/>
    <property type="match status" value="1"/>
</dbReference>
<keyword evidence="7 12" id="KW-0560">Oxidoreductase</keyword>
<evidence type="ECO:0000256" key="13">
    <source>
        <dbReference type="SAM" id="Phobius"/>
    </source>
</evidence>
<evidence type="ECO:0000256" key="5">
    <source>
        <dbReference type="ARBA" id="ARBA00022723"/>
    </source>
</evidence>
<dbReference type="PRINTS" id="PR00385">
    <property type="entry name" value="P450"/>
</dbReference>
<dbReference type="InterPro" id="IPR050665">
    <property type="entry name" value="Cytochrome_P450_Monooxygen"/>
</dbReference>
<comment type="cofactor">
    <cofactor evidence="11">
        <name>heme</name>
        <dbReference type="ChEBI" id="CHEBI:30413"/>
    </cofactor>
</comment>
<comment type="similarity">
    <text evidence="2 12">Belongs to the cytochrome P450 family.</text>
</comment>
<keyword evidence="4 13" id="KW-0812">Transmembrane</keyword>
<dbReference type="Proteomes" id="UP001630127">
    <property type="component" value="Unassembled WGS sequence"/>
</dbReference>
<evidence type="ECO:0000256" key="8">
    <source>
        <dbReference type="ARBA" id="ARBA00023004"/>
    </source>
</evidence>
<evidence type="ECO:0000256" key="10">
    <source>
        <dbReference type="ARBA" id="ARBA00023136"/>
    </source>
</evidence>
<dbReference type="GO" id="GO:0016020">
    <property type="term" value="C:membrane"/>
    <property type="evidence" value="ECO:0007669"/>
    <property type="project" value="UniProtKB-SubCell"/>
</dbReference>
<keyword evidence="5 11" id="KW-0479">Metal-binding</keyword>
<protein>
    <recommendedName>
        <fullName evidence="16">Cytochrome P450</fullName>
    </recommendedName>
</protein>
<evidence type="ECO:0000256" key="3">
    <source>
        <dbReference type="ARBA" id="ARBA00022617"/>
    </source>
</evidence>
<gene>
    <name evidence="14" type="ORF">ACH5RR_000831</name>
</gene>
<dbReference type="AlphaFoldDB" id="A0ABD3B1R2"/>
<dbReference type="PANTHER" id="PTHR24282:SF255">
    <property type="entry name" value="CYTOCHROME P450 72A11-RELATED"/>
    <property type="match status" value="1"/>
</dbReference>
<keyword evidence="10 13" id="KW-0472">Membrane</keyword>
<dbReference type="PRINTS" id="PR00463">
    <property type="entry name" value="EP450I"/>
</dbReference>
<evidence type="ECO:0008006" key="16">
    <source>
        <dbReference type="Google" id="ProtNLM"/>
    </source>
</evidence>
<dbReference type="EMBL" id="JBJUIK010000001">
    <property type="protein sequence ID" value="KAL3537465.1"/>
    <property type="molecule type" value="Genomic_DNA"/>
</dbReference>
<evidence type="ECO:0000256" key="9">
    <source>
        <dbReference type="ARBA" id="ARBA00023033"/>
    </source>
</evidence>
<dbReference type="InterPro" id="IPR002401">
    <property type="entry name" value="Cyt_P450_E_grp-I"/>
</dbReference>
<proteinExistence type="inferred from homology"/>
<evidence type="ECO:0000313" key="15">
    <source>
        <dbReference type="Proteomes" id="UP001630127"/>
    </source>
</evidence>
<name>A0ABD3B1R2_9GENT</name>
<evidence type="ECO:0000256" key="6">
    <source>
        <dbReference type="ARBA" id="ARBA00022989"/>
    </source>
</evidence>
<feature type="transmembrane region" description="Helical" evidence="13">
    <location>
        <begin position="6"/>
        <end position="30"/>
    </location>
</feature>
<dbReference type="GO" id="GO:0046872">
    <property type="term" value="F:metal ion binding"/>
    <property type="evidence" value="ECO:0007669"/>
    <property type="project" value="UniProtKB-KW"/>
</dbReference>
<evidence type="ECO:0000256" key="2">
    <source>
        <dbReference type="ARBA" id="ARBA00010617"/>
    </source>
</evidence>
<dbReference type="InterPro" id="IPR036396">
    <property type="entry name" value="Cyt_P450_sf"/>
</dbReference>
<keyword evidence="15" id="KW-1185">Reference proteome</keyword>
<dbReference type="InterPro" id="IPR017972">
    <property type="entry name" value="Cyt_P450_CS"/>
</dbReference>
<dbReference type="GO" id="GO:0004497">
    <property type="term" value="F:monooxygenase activity"/>
    <property type="evidence" value="ECO:0007669"/>
    <property type="project" value="UniProtKB-KW"/>
</dbReference>
<keyword evidence="6 13" id="KW-1133">Transmembrane helix</keyword>
<dbReference type="PROSITE" id="PS00086">
    <property type="entry name" value="CYTOCHROME_P450"/>
    <property type="match status" value="1"/>
</dbReference>
<keyword evidence="8 11" id="KW-0408">Iron</keyword>
<organism evidence="14 15">
    <name type="scientific">Cinchona calisaya</name>
    <dbReference type="NCBI Taxonomy" id="153742"/>
    <lineage>
        <taxon>Eukaryota</taxon>
        <taxon>Viridiplantae</taxon>
        <taxon>Streptophyta</taxon>
        <taxon>Embryophyta</taxon>
        <taxon>Tracheophyta</taxon>
        <taxon>Spermatophyta</taxon>
        <taxon>Magnoliopsida</taxon>
        <taxon>eudicotyledons</taxon>
        <taxon>Gunneridae</taxon>
        <taxon>Pentapetalae</taxon>
        <taxon>asterids</taxon>
        <taxon>lamiids</taxon>
        <taxon>Gentianales</taxon>
        <taxon>Rubiaceae</taxon>
        <taxon>Cinchonoideae</taxon>
        <taxon>Cinchoneae</taxon>
        <taxon>Cinchona</taxon>
    </lineage>
</organism>
<keyword evidence="9 12" id="KW-0503">Monooxygenase</keyword>
<reference evidence="14 15" key="1">
    <citation type="submission" date="2024-11" db="EMBL/GenBank/DDBJ databases">
        <title>A near-complete genome assembly of Cinchona calisaya.</title>
        <authorList>
            <person name="Lian D.C."/>
            <person name="Zhao X.W."/>
            <person name="Wei L."/>
        </authorList>
    </citation>
    <scope>NUCLEOTIDE SEQUENCE [LARGE SCALE GENOMIC DNA]</scope>
    <source>
        <tissue evidence="14">Nenye</tissue>
    </source>
</reference>